<dbReference type="PROSITE" id="PS00137">
    <property type="entry name" value="SUBTILASE_HIS"/>
    <property type="match status" value="1"/>
</dbReference>
<dbReference type="RefSeq" id="WP_285671300.1">
    <property type="nucleotide sequence ID" value="NZ_BSYI01000011.1"/>
</dbReference>
<feature type="chain" id="PRO_5047165462" description="Peptidase S8/S53 domain-containing protein" evidence="8">
    <location>
        <begin position="22"/>
        <end position="573"/>
    </location>
</feature>
<keyword evidence="2 5" id="KW-0645">Protease</keyword>
<keyword evidence="12" id="KW-1185">Reference proteome</keyword>
<dbReference type="PANTHER" id="PTHR43806:SF11">
    <property type="entry name" value="CEREVISIN-RELATED"/>
    <property type="match status" value="1"/>
</dbReference>
<dbReference type="InterPro" id="IPR023827">
    <property type="entry name" value="Peptidase_S8_Asp-AS"/>
</dbReference>
<dbReference type="EMBL" id="BSYI01000011">
    <property type="protein sequence ID" value="GMG82517.1"/>
    <property type="molecule type" value="Genomic_DNA"/>
</dbReference>
<reference evidence="11 12" key="1">
    <citation type="submission" date="2023-04" db="EMBL/GenBank/DDBJ databases">
        <title>Marinoamorphus aggregata gen. nov., sp. Nov., isolate from tissue of brittle star Ophioplocus japonicus.</title>
        <authorList>
            <person name="Kawano K."/>
            <person name="Sawayama S."/>
            <person name="Nakagawa S."/>
        </authorList>
    </citation>
    <scope>NUCLEOTIDE SEQUENCE [LARGE SCALE GENOMIC DNA]</scope>
    <source>
        <strain evidence="11 12">NKW23</strain>
    </source>
</reference>
<evidence type="ECO:0000256" key="1">
    <source>
        <dbReference type="ARBA" id="ARBA00011073"/>
    </source>
</evidence>
<evidence type="ECO:0000259" key="9">
    <source>
        <dbReference type="Pfam" id="PF00082"/>
    </source>
</evidence>
<proteinExistence type="inferred from homology"/>
<dbReference type="InterPro" id="IPR054399">
    <property type="entry name" value="Fervidolysin-like_N_prodom"/>
</dbReference>
<feature type="region of interest" description="Disordered" evidence="7">
    <location>
        <begin position="528"/>
        <end position="573"/>
    </location>
</feature>
<feature type="domain" description="Peptidase S8/S53" evidence="9">
    <location>
        <begin position="141"/>
        <end position="488"/>
    </location>
</feature>
<comment type="caution">
    <text evidence="11">The sequence shown here is derived from an EMBL/GenBank/DDBJ whole genome shotgun (WGS) entry which is preliminary data.</text>
</comment>
<feature type="compositionally biased region" description="Low complexity" evidence="7">
    <location>
        <begin position="533"/>
        <end position="546"/>
    </location>
</feature>
<feature type="signal peptide" evidence="8">
    <location>
        <begin position="1"/>
        <end position="21"/>
    </location>
</feature>
<evidence type="ECO:0000256" key="8">
    <source>
        <dbReference type="SAM" id="SignalP"/>
    </source>
</evidence>
<gene>
    <name evidence="11" type="ORF">LNKW23_17300</name>
</gene>
<dbReference type="PROSITE" id="PS00138">
    <property type="entry name" value="SUBTILASE_SER"/>
    <property type="match status" value="1"/>
</dbReference>
<sequence>MFPARASLVLVATLAAAPASAQLVDRIVAELAPTIPGEFVVQLDSNLESIATDGLESLGGQVVSHSRRSSVAVIRQPGFESMGMDAAISRLSALPGVRRVEPNFEITRMGVPNDPMADQLWMIEAIELAEAWGVLDDAQPVVVAVIDDGVQTDHEDLAGNLWVNAGEIPGNGVDDDGNGFVDDVNGFDFGENDGDPRPDAACWAGGGDSAHGTHVAGTVGAVGGNGIGVVGAAPKVQIMALKLSEVLDEGGCRYAANGSITAAIDYATLMGADVISMSLGGPRRSQVQRDLLQAATDAGIVVVVAAGNDGLDIDGDQPVMAVLARMQNGQLTPVRRAIAPMYPAAWNLGGQITVAATEDPEGGDPRFVRAWREGIDYTHVVSGLRYTADGGIDTSGAEVSVLNPGQMPIGSNWGPQKVHLAAPGKAILSTIPRLEGQGFAADYATFSGTSMATPAVSGAVAILRAAFPEMTPAEIKARLMATVDRSGSLGERTVAGGEINLFAALCSEGAPRRLPGCDGEGTGTTAGASYTLPGAGQAPATAAATPAPAPQPAPAEAESVKGSINVNELLGAE</sequence>
<dbReference type="PROSITE" id="PS51892">
    <property type="entry name" value="SUBTILASE"/>
    <property type="match status" value="1"/>
</dbReference>
<dbReference type="Pfam" id="PF00082">
    <property type="entry name" value="Peptidase_S8"/>
    <property type="match status" value="1"/>
</dbReference>
<dbReference type="Pfam" id="PF22148">
    <property type="entry name" value="Fervidolysin_NPro-like"/>
    <property type="match status" value="1"/>
</dbReference>
<dbReference type="InterPro" id="IPR050131">
    <property type="entry name" value="Peptidase_S8_subtilisin-like"/>
</dbReference>
<keyword evidence="8" id="KW-0732">Signal</keyword>
<feature type="domain" description="Fervidolysin-like N-terminal prodomain" evidence="10">
    <location>
        <begin position="35"/>
        <end position="103"/>
    </location>
</feature>
<evidence type="ECO:0000313" key="11">
    <source>
        <dbReference type="EMBL" id="GMG82517.1"/>
    </source>
</evidence>
<evidence type="ECO:0000259" key="10">
    <source>
        <dbReference type="Pfam" id="PF22148"/>
    </source>
</evidence>
<evidence type="ECO:0000256" key="2">
    <source>
        <dbReference type="ARBA" id="ARBA00022670"/>
    </source>
</evidence>
<evidence type="ECO:0000256" key="4">
    <source>
        <dbReference type="ARBA" id="ARBA00022825"/>
    </source>
</evidence>
<dbReference type="PANTHER" id="PTHR43806">
    <property type="entry name" value="PEPTIDASE S8"/>
    <property type="match status" value="1"/>
</dbReference>
<name>A0ABQ6LGU8_9RHOB</name>
<accession>A0ABQ6LGU8</accession>
<dbReference type="InterPro" id="IPR015500">
    <property type="entry name" value="Peptidase_S8_subtilisin-rel"/>
</dbReference>
<dbReference type="PROSITE" id="PS00136">
    <property type="entry name" value="SUBTILASE_ASP"/>
    <property type="match status" value="1"/>
</dbReference>
<dbReference type="InterPro" id="IPR034204">
    <property type="entry name" value="PfSUB1-like_cat_dom"/>
</dbReference>
<keyword evidence="3 5" id="KW-0378">Hydrolase</keyword>
<feature type="active site" description="Charge relay system" evidence="5">
    <location>
        <position position="450"/>
    </location>
</feature>
<evidence type="ECO:0000313" key="12">
    <source>
        <dbReference type="Proteomes" id="UP001239909"/>
    </source>
</evidence>
<evidence type="ECO:0000256" key="7">
    <source>
        <dbReference type="SAM" id="MobiDB-lite"/>
    </source>
</evidence>
<dbReference type="Proteomes" id="UP001239909">
    <property type="component" value="Unassembled WGS sequence"/>
</dbReference>
<evidence type="ECO:0000256" key="5">
    <source>
        <dbReference type="PROSITE-ProRule" id="PRU01240"/>
    </source>
</evidence>
<evidence type="ECO:0008006" key="13">
    <source>
        <dbReference type="Google" id="ProtNLM"/>
    </source>
</evidence>
<dbReference type="SUPFAM" id="SSF52743">
    <property type="entry name" value="Subtilisin-like"/>
    <property type="match status" value="1"/>
</dbReference>
<dbReference type="InterPro" id="IPR000209">
    <property type="entry name" value="Peptidase_S8/S53_dom"/>
</dbReference>
<dbReference type="PRINTS" id="PR00723">
    <property type="entry name" value="SUBTILISIN"/>
</dbReference>
<dbReference type="CDD" id="cd07473">
    <property type="entry name" value="Peptidases_S8_Subtilisin_like"/>
    <property type="match status" value="1"/>
</dbReference>
<dbReference type="InterPro" id="IPR036852">
    <property type="entry name" value="Peptidase_S8/S53_dom_sf"/>
</dbReference>
<evidence type="ECO:0000256" key="3">
    <source>
        <dbReference type="ARBA" id="ARBA00022801"/>
    </source>
</evidence>
<dbReference type="InterPro" id="IPR023828">
    <property type="entry name" value="Peptidase_S8_Ser-AS"/>
</dbReference>
<protein>
    <recommendedName>
        <fullName evidence="13">Peptidase S8/S53 domain-containing protein</fullName>
    </recommendedName>
</protein>
<feature type="active site" description="Charge relay system" evidence="5">
    <location>
        <position position="147"/>
    </location>
</feature>
<evidence type="ECO:0000256" key="6">
    <source>
        <dbReference type="RuleBase" id="RU003355"/>
    </source>
</evidence>
<feature type="active site" description="Charge relay system" evidence="5">
    <location>
        <position position="211"/>
    </location>
</feature>
<dbReference type="Gene3D" id="3.40.50.200">
    <property type="entry name" value="Peptidase S8/S53 domain"/>
    <property type="match status" value="1"/>
</dbReference>
<organism evidence="11 12">
    <name type="scientific">Paralimibaculum aggregatum</name>
    <dbReference type="NCBI Taxonomy" id="3036245"/>
    <lineage>
        <taxon>Bacteria</taxon>
        <taxon>Pseudomonadati</taxon>
        <taxon>Pseudomonadota</taxon>
        <taxon>Alphaproteobacteria</taxon>
        <taxon>Rhodobacterales</taxon>
        <taxon>Paracoccaceae</taxon>
        <taxon>Paralimibaculum</taxon>
    </lineage>
</organism>
<keyword evidence="4 5" id="KW-0720">Serine protease</keyword>
<comment type="similarity">
    <text evidence="1 5 6">Belongs to the peptidase S8 family.</text>
</comment>
<dbReference type="InterPro" id="IPR022398">
    <property type="entry name" value="Peptidase_S8_His-AS"/>
</dbReference>